<dbReference type="PROSITE" id="PS01124">
    <property type="entry name" value="HTH_ARAC_FAMILY_2"/>
    <property type="match status" value="1"/>
</dbReference>
<feature type="domain" description="HTH araC/xylS-type" evidence="7">
    <location>
        <begin position="148"/>
        <end position="246"/>
    </location>
</feature>
<keyword evidence="3" id="KW-0238">DNA-binding</keyword>
<dbReference type="Gene3D" id="3.40.50.2300">
    <property type="match status" value="1"/>
</dbReference>
<dbReference type="PROSITE" id="PS00041">
    <property type="entry name" value="HTH_ARAC_FAMILY_1"/>
    <property type="match status" value="1"/>
</dbReference>
<dbReference type="SUPFAM" id="SSF52172">
    <property type="entry name" value="CheY-like"/>
    <property type="match status" value="1"/>
</dbReference>
<sequence length="248" mass="28921">MFNIMIVDDEELERKALNVILKDLKEVNIIAEACNGREAIELDKKYNPDLIIMDVKMPGFDGCKAAEIIKGNNKDRIIIMVTAHDDFELVRKALVLGVNDYILKPVKPREIINIIRNIIVNYKINDDNEKMDKEVIFEEYIEDNRPIEKALKYIDENFKENINLNTIADICNLSSCYFSKLFKREVGVNFSQYLKNKKIQYAKKLLKNTEIPILNIAIDLGFEDCGYFIRVFKNIEGITPKKYREKNE</sequence>
<evidence type="ECO:0000256" key="5">
    <source>
        <dbReference type="ARBA" id="ARBA00024867"/>
    </source>
</evidence>
<keyword evidence="4" id="KW-0804">Transcription</keyword>
<dbReference type="PANTHER" id="PTHR43280">
    <property type="entry name" value="ARAC-FAMILY TRANSCRIPTIONAL REGULATOR"/>
    <property type="match status" value="1"/>
</dbReference>
<organism evidence="9 10">
    <name type="scientific">Eubacterium multiforme</name>
    <dbReference type="NCBI Taxonomy" id="83339"/>
    <lineage>
        <taxon>Bacteria</taxon>
        <taxon>Bacillati</taxon>
        <taxon>Bacillota</taxon>
        <taxon>Clostridia</taxon>
        <taxon>Eubacteriales</taxon>
        <taxon>Eubacteriaceae</taxon>
        <taxon>Eubacterium</taxon>
    </lineage>
</organism>
<evidence type="ECO:0000313" key="10">
    <source>
        <dbReference type="Proteomes" id="UP001228504"/>
    </source>
</evidence>
<proteinExistence type="predicted"/>
<dbReference type="EMBL" id="JAUSUF010000004">
    <property type="protein sequence ID" value="MDQ0149711.1"/>
    <property type="molecule type" value="Genomic_DNA"/>
</dbReference>
<evidence type="ECO:0000256" key="6">
    <source>
        <dbReference type="PROSITE-ProRule" id="PRU00169"/>
    </source>
</evidence>
<keyword evidence="10" id="KW-1185">Reference proteome</keyword>
<dbReference type="Pfam" id="PF00072">
    <property type="entry name" value="Response_reg"/>
    <property type="match status" value="1"/>
</dbReference>
<comment type="function">
    <text evidence="5">May play the central regulatory role in sporulation. It may be an element of the effector pathway responsible for the activation of sporulation genes in response to nutritional stress. Spo0A may act in concert with spo0H (a sigma factor) to control the expression of some genes that are critical to the sporulation process.</text>
</comment>
<dbReference type="InterPro" id="IPR018062">
    <property type="entry name" value="HTH_AraC-typ_CS"/>
</dbReference>
<feature type="domain" description="Response regulatory" evidence="8">
    <location>
        <begin position="3"/>
        <end position="119"/>
    </location>
</feature>
<dbReference type="CDD" id="cd17536">
    <property type="entry name" value="REC_YesN-like"/>
    <property type="match status" value="1"/>
</dbReference>
<gene>
    <name evidence="9" type="ORF">J2S18_001642</name>
</gene>
<evidence type="ECO:0000259" key="7">
    <source>
        <dbReference type="PROSITE" id="PS01124"/>
    </source>
</evidence>
<accession>A0ABT9UTU2</accession>
<reference evidence="9 10" key="1">
    <citation type="submission" date="2023-07" db="EMBL/GenBank/DDBJ databases">
        <title>Genomic Encyclopedia of Type Strains, Phase IV (KMG-IV): sequencing the most valuable type-strain genomes for metagenomic binning, comparative biology and taxonomic classification.</title>
        <authorList>
            <person name="Goeker M."/>
        </authorList>
    </citation>
    <scope>NUCLEOTIDE SEQUENCE [LARGE SCALE GENOMIC DNA]</scope>
    <source>
        <strain evidence="9 10">DSM 20694</strain>
    </source>
</reference>
<dbReference type="InterPro" id="IPR011006">
    <property type="entry name" value="CheY-like_superfamily"/>
</dbReference>
<evidence type="ECO:0000256" key="4">
    <source>
        <dbReference type="ARBA" id="ARBA00023163"/>
    </source>
</evidence>
<dbReference type="InterPro" id="IPR009057">
    <property type="entry name" value="Homeodomain-like_sf"/>
</dbReference>
<dbReference type="PROSITE" id="PS50110">
    <property type="entry name" value="RESPONSE_REGULATORY"/>
    <property type="match status" value="1"/>
</dbReference>
<evidence type="ECO:0000256" key="2">
    <source>
        <dbReference type="ARBA" id="ARBA00023015"/>
    </source>
</evidence>
<keyword evidence="6" id="KW-0597">Phosphoprotein</keyword>
<dbReference type="SMART" id="SM00342">
    <property type="entry name" value="HTH_ARAC"/>
    <property type="match status" value="1"/>
</dbReference>
<dbReference type="RefSeq" id="WP_307485497.1">
    <property type="nucleotide sequence ID" value="NZ_JAUSUF010000004.1"/>
</dbReference>
<dbReference type="Pfam" id="PF12833">
    <property type="entry name" value="HTH_18"/>
    <property type="match status" value="1"/>
</dbReference>
<comment type="caution">
    <text evidence="9">The sequence shown here is derived from an EMBL/GenBank/DDBJ whole genome shotgun (WGS) entry which is preliminary data.</text>
</comment>
<feature type="modified residue" description="4-aspartylphosphate" evidence="6">
    <location>
        <position position="54"/>
    </location>
</feature>
<dbReference type="Gene3D" id="1.10.10.60">
    <property type="entry name" value="Homeodomain-like"/>
    <property type="match status" value="2"/>
</dbReference>
<protein>
    <recommendedName>
        <fullName evidence="1">Stage 0 sporulation protein A homolog</fullName>
    </recommendedName>
</protein>
<evidence type="ECO:0000256" key="3">
    <source>
        <dbReference type="ARBA" id="ARBA00023125"/>
    </source>
</evidence>
<name>A0ABT9UTU2_9FIRM</name>
<evidence type="ECO:0000259" key="8">
    <source>
        <dbReference type="PROSITE" id="PS50110"/>
    </source>
</evidence>
<evidence type="ECO:0000313" key="9">
    <source>
        <dbReference type="EMBL" id="MDQ0149711.1"/>
    </source>
</evidence>
<dbReference type="InterPro" id="IPR001789">
    <property type="entry name" value="Sig_transdc_resp-reg_receiver"/>
</dbReference>
<dbReference type="SMART" id="SM00448">
    <property type="entry name" value="REC"/>
    <property type="match status" value="1"/>
</dbReference>
<dbReference type="InterPro" id="IPR020449">
    <property type="entry name" value="Tscrpt_reg_AraC-type_HTH"/>
</dbReference>
<dbReference type="InterPro" id="IPR018060">
    <property type="entry name" value="HTH_AraC"/>
</dbReference>
<dbReference type="SUPFAM" id="SSF46689">
    <property type="entry name" value="Homeodomain-like"/>
    <property type="match status" value="2"/>
</dbReference>
<keyword evidence="2" id="KW-0805">Transcription regulation</keyword>
<dbReference type="Proteomes" id="UP001228504">
    <property type="component" value="Unassembled WGS sequence"/>
</dbReference>
<dbReference type="PANTHER" id="PTHR43280:SF2">
    <property type="entry name" value="HTH-TYPE TRANSCRIPTIONAL REGULATOR EXSA"/>
    <property type="match status" value="1"/>
</dbReference>
<dbReference type="PRINTS" id="PR00032">
    <property type="entry name" value="HTHARAC"/>
</dbReference>
<evidence type="ECO:0000256" key="1">
    <source>
        <dbReference type="ARBA" id="ARBA00018672"/>
    </source>
</evidence>